<keyword evidence="1" id="KW-0812">Transmembrane</keyword>
<name>A0A0H5D057_9RHOB</name>
<accession>A0A0H5D057</accession>
<organism evidence="2 3">
    <name type="scientific">Phaeobacter italicus</name>
    <dbReference type="NCBI Taxonomy" id="481446"/>
    <lineage>
        <taxon>Bacteria</taxon>
        <taxon>Pseudomonadati</taxon>
        <taxon>Pseudomonadota</taxon>
        <taxon>Alphaproteobacteria</taxon>
        <taxon>Rhodobacterales</taxon>
        <taxon>Roseobacteraceae</taxon>
        <taxon>Phaeobacter</taxon>
    </lineage>
</organism>
<evidence type="ECO:0000313" key="2">
    <source>
        <dbReference type="EMBL" id="CRL10647.1"/>
    </source>
</evidence>
<gene>
    <name evidence="2" type="ORF">NIT7321_01493</name>
</gene>
<keyword evidence="3" id="KW-1185">Reference proteome</keyword>
<feature type="transmembrane region" description="Helical" evidence="1">
    <location>
        <begin position="33"/>
        <end position="53"/>
    </location>
</feature>
<evidence type="ECO:0000313" key="3">
    <source>
        <dbReference type="Proteomes" id="UP000043764"/>
    </source>
</evidence>
<sequence>MAWLGIIVGTILGLICVFVAPAVYGLPVWAAIMLYPLVGTFGAVLTILILLQLRPGPAQPVPVSRHR</sequence>
<keyword evidence="1" id="KW-1133">Transmembrane helix</keyword>
<dbReference type="Proteomes" id="UP000043764">
    <property type="component" value="Unassembled WGS sequence"/>
</dbReference>
<feature type="transmembrane region" description="Helical" evidence="1">
    <location>
        <begin position="6"/>
        <end position="26"/>
    </location>
</feature>
<keyword evidence="1" id="KW-0472">Membrane</keyword>
<proteinExistence type="predicted"/>
<dbReference type="EMBL" id="CVRL01000013">
    <property type="protein sequence ID" value="CRL10647.1"/>
    <property type="molecule type" value="Genomic_DNA"/>
</dbReference>
<evidence type="ECO:0000256" key="1">
    <source>
        <dbReference type="SAM" id="Phobius"/>
    </source>
</evidence>
<protein>
    <recommendedName>
        <fullName evidence="4">Major facilitator superfamily (MFS) profile domain-containing protein</fullName>
    </recommendedName>
</protein>
<reference evidence="3" key="1">
    <citation type="submission" date="2015-05" db="EMBL/GenBank/DDBJ databases">
        <authorList>
            <person name="Rodrigo-Torres Lidia"/>
            <person name="Arahal R.David."/>
        </authorList>
    </citation>
    <scope>NUCLEOTIDE SEQUENCE [LARGE SCALE GENOMIC DNA]</scope>
    <source>
        <strain evidence="3">CECT 7321</strain>
    </source>
</reference>
<evidence type="ECO:0008006" key="4">
    <source>
        <dbReference type="Google" id="ProtNLM"/>
    </source>
</evidence>
<dbReference type="AlphaFoldDB" id="A0A0H5D057"/>
<dbReference type="RefSeq" id="WP_046210833.1">
    <property type="nucleotide sequence ID" value="NZ_CAKZKN010000009.1"/>
</dbReference>